<dbReference type="PANTHER" id="PTHR46580">
    <property type="entry name" value="SENSOR KINASE-RELATED"/>
    <property type="match status" value="1"/>
</dbReference>
<dbReference type="InterPro" id="IPR011330">
    <property type="entry name" value="Glyco_hydro/deAcase_b/a-brl"/>
</dbReference>
<dbReference type="InterPro" id="IPR028994">
    <property type="entry name" value="Integrin_alpha_N"/>
</dbReference>
<keyword evidence="3" id="KW-1185">Reference proteome</keyword>
<name>A0A7W5FM42_9BACL</name>
<organism evidence="2 3">
    <name type="scientific">Paenibacillus phyllosphaerae</name>
    <dbReference type="NCBI Taxonomy" id="274593"/>
    <lineage>
        <taxon>Bacteria</taxon>
        <taxon>Bacillati</taxon>
        <taxon>Bacillota</taxon>
        <taxon>Bacilli</taxon>
        <taxon>Bacillales</taxon>
        <taxon>Paenibacillaceae</taxon>
        <taxon>Paenibacillus</taxon>
    </lineage>
</organism>
<protein>
    <recommendedName>
        <fullName evidence="4">DUF2334 domain-containing protein</fullName>
    </recommendedName>
</protein>
<dbReference type="AlphaFoldDB" id="A0A7W5FM42"/>
<reference evidence="2 3" key="1">
    <citation type="submission" date="2020-08" db="EMBL/GenBank/DDBJ databases">
        <title>Genomic Encyclopedia of Type Strains, Phase III (KMG-III): the genomes of soil and plant-associated and newly described type strains.</title>
        <authorList>
            <person name="Whitman W."/>
        </authorList>
    </citation>
    <scope>NUCLEOTIDE SEQUENCE [LARGE SCALE GENOMIC DNA]</scope>
    <source>
        <strain evidence="2 3">CECT 5862</strain>
    </source>
</reference>
<dbReference type="Proteomes" id="UP000570361">
    <property type="component" value="Unassembled WGS sequence"/>
</dbReference>
<dbReference type="RefSeq" id="WP_183599087.1">
    <property type="nucleotide sequence ID" value="NZ_JACHXK010000003.1"/>
</dbReference>
<sequence>MFRKRIRWKRLFIALASLAAVALLIYLYDQSGTNAYPNKGKQHAMLRLEDIGPGGEYGTLEGLGKLRAVLEGLEQSGTAFHMAVIPRSIQVDDDGQWTNRGIDDPNPDAYMQAFIRLLQNAEQGGAVLGMHGYTHQYGEEVREDQNHISGIAREFKVPGAEETFEPSYAADRIERSLQAFDQIGLTPAFWESPHYKDTRDQEEVFRSYMGILYEPDLYSLRSFKDLNMKEQENTYGSTTLGSVYVPAPLKYIHDDASVDRVVDRASGYNGLGAVYFHPFLEFKALEPVLDEAGKPVVRDGLPEYRYPQGSESLLQKLVGGLEQEGYRFISLHEAVPFSPANRLTIEASPAGLAPMFGDVTGDGQADAVIQQEDRIALIEGAFGWPRNQAQQPMQTWLARSASPDEALLLADADMDGRAELIVYNKASGLLQYSTWNGTNGSALAAIGELPAQLESLQPLKTEQPGTASVEWLARQQGKLIDISFADGTLSWEETAIALPDEDQLQLGQLDGEGSEELLVIPPTGNGSIMTYSRQANGVWVAAGTIPIPDDMKKSQLLVQDTNGDGRDDLIAYLPSSGVWQVTLNQGNGAWTPMDNPYGPWASGVNRIALTADFDGNGKGDIASYDPKEQVVDLSLSFQP</sequence>
<evidence type="ECO:0008006" key="4">
    <source>
        <dbReference type="Google" id="ProtNLM"/>
    </source>
</evidence>
<dbReference type="SUPFAM" id="SSF88713">
    <property type="entry name" value="Glycoside hydrolase/deacetylase"/>
    <property type="match status" value="1"/>
</dbReference>
<dbReference type="Gene3D" id="2.130.10.130">
    <property type="entry name" value="Integrin alpha, N-terminal"/>
    <property type="match status" value="1"/>
</dbReference>
<proteinExistence type="predicted"/>
<dbReference type="Gene3D" id="3.20.20.370">
    <property type="entry name" value="Glycoside hydrolase/deacetylase"/>
    <property type="match status" value="1"/>
</dbReference>
<dbReference type="InterPro" id="IPR013517">
    <property type="entry name" value="FG-GAP"/>
</dbReference>
<accession>A0A7W5FM42</accession>
<evidence type="ECO:0000313" key="2">
    <source>
        <dbReference type="EMBL" id="MBB3109723.1"/>
    </source>
</evidence>
<dbReference type="InterPro" id="IPR018763">
    <property type="entry name" value="DUF2334"/>
</dbReference>
<dbReference type="PANTHER" id="PTHR46580:SF4">
    <property type="entry name" value="ATP_GTP-BINDING PROTEIN"/>
    <property type="match status" value="1"/>
</dbReference>
<dbReference type="Pfam" id="PF10096">
    <property type="entry name" value="DUF2334"/>
    <property type="match status" value="1"/>
</dbReference>
<dbReference type="GO" id="GO:0005975">
    <property type="term" value="P:carbohydrate metabolic process"/>
    <property type="evidence" value="ECO:0007669"/>
    <property type="project" value="InterPro"/>
</dbReference>
<evidence type="ECO:0000313" key="3">
    <source>
        <dbReference type="Proteomes" id="UP000570361"/>
    </source>
</evidence>
<dbReference type="Pfam" id="PF13517">
    <property type="entry name" value="FG-GAP_3"/>
    <property type="match status" value="1"/>
</dbReference>
<gene>
    <name evidence="2" type="ORF">FHS18_001786</name>
</gene>
<evidence type="ECO:0000256" key="1">
    <source>
        <dbReference type="ARBA" id="ARBA00022729"/>
    </source>
</evidence>
<keyword evidence="1" id="KW-0732">Signal</keyword>
<comment type="caution">
    <text evidence="2">The sequence shown here is derived from an EMBL/GenBank/DDBJ whole genome shotgun (WGS) entry which is preliminary data.</text>
</comment>
<dbReference type="SUPFAM" id="SSF69318">
    <property type="entry name" value="Integrin alpha N-terminal domain"/>
    <property type="match status" value="1"/>
</dbReference>
<dbReference type="EMBL" id="JACHXK010000003">
    <property type="protein sequence ID" value="MBB3109723.1"/>
    <property type="molecule type" value="Genomic_DNA"/>
</dbReference>